<dbReference type="Gene3D" id="3.40.50.720">
    <property type="entry name" value="NAD(P)-binding Rossmann-like Domain"/>
    <property type="match status" value="1"/>
</dbReference>
<dbReference type="EMBL" id="BOMS01000057">
    <property type="protein sequence ID" value="GIE68279.1"/>
    <property type="molecule type" value="Genomic_DNA"/>
</dbReference>
<dbReference type="Gene3D" id="3.90.25.10">
    <property type="entry name" value="UDP-galactose 4-epimerase, domain 1"/>
    <property type="match status" value="1"/>
</dbReference>
<dbReference type="InterPro" id="IPR036291">
    <property type="entry name" value="NAD(P)-bd_dom_sf"/>
</dbReference>
<evidence type="ECO:0000313" key="3">
    <source>
        <dbReference type="Proteomes" id="UP000624709"/>
    </source>
</evidence>
<dbReference type="Proteomes" id="UP000624709">
    <property type="component" value="Unassembled WGS sequence"/>
</dbReference>
<accession>A0ABQ4BCA6</accession>
<proteinExistence type="predicted"/>
<dbReference type="PANTHER" id="PTHR43162">
    <property type="match status" value="1"/>
</dbReference>
<name>A0ABQ4BCA6_9ACTN</name>
<dbReference type="RefSeq" id="WP_203826629.1">
    <property type="nucleotide sequence ID" value="NZ_BAAATY010000003.1"/>
</dbReference>
<dbReference type="Pfam" id="PF05368">
    <property type="entry name" value="NmrA"/>
    <property type="match status" value="1"/>
</dbReference>
<reference evidence="2 3" key="1">
    <citation type="submission" date="2021-01" db="EMBL/GenBank/DDBJ databases">
        <title>Whole genome shotgun sequence of Actinoplanes palleronii NBRC 14916.</title>
        <authorList>
            <person name="Komaki H."/>
            <person name="Tamura T."/>
        </authorList>
    </citation>
    <scope>NUCLEOTIDE SEQUENCE [LARGE SCALE GENOMIC DNA]</scope>
    <source>
        <strain evidence="2 3">NBRC 14916</strain>
    </source>
</reference>
<comment type="caution">
    <text evidence="2">The sequence shown here is derived from an EMBL/GenBank/DDBJ whole genome shotgun (WGS) entry which is preliminary data.</text>
</comment>
<sequence>MTNSIKTVLVLGGTGRTGVLVAPLLRERGLTARAAARSNAEVRFDWDDPATQRAALDGVDGVYLVAPVPRVRYAQQVAAFLDLAEEADVRHVTYLSTYRGEQAPETMDFRAAEAELRDRTAFTHTILQPGWVMQNFADHHVPIIDDTLTVPAGAGAEAFVDAADIAAVAVETLIDPAAHAGRRYVLTGTEALTFDQVARTIGAVTGRPVTYQDIDRDTWVRAVVATGFVPADYGVVLDWQTASIATGNGSRPTGDVHRVTGRQPTSLADFARRAFPAAEDALTG</sequence>
<protein>
    <submittedName>
        <fullName evidence="2">NmrA family transcriptional regulator</fullName>
    </submittedName>
</protein>
<dbReference type="InterPro" id="IPR008030">
    <property type="entry name" value="NmrA-like"/>
</dbReference>
<feature type="domain" description="NmrA-like" evidence="1">
    <location>
        <begin position="6"/>
        <end position="221"/>
    </location>
</feature>
<evidence type="ECO:0000313" key="2">
    <source>
        <dbReference type="EMBL" id="GIE68279.1"/>
    </source>
</evidence>
<gene>
    <name evidence="2" type="ORF">Apa02nite_043870</name>
</gene>
<dbReference type="PANTHER" id="PTHR43162:SF1">
    <property type="entry name" value="PRESTALK A DIFFERENTIATION PROTEIN A"/>
    <property type="match status" value="1"/>
</dbReference>
<dbReference type="SUPFAM" id="SSF51735">
    <property type="entry name" value="NAD(P)-binding Rossmann-fold domains"/>
    <property type="match status" value="1"/>
</dbReference>
<evidence type="ECO:0000259" key="1">
    <source>
        <dbReference type="Pfam" id="PF05368"/>
    </source>
</evidence>
<keyword evidence="3" id="KW-1185">Reference proteome</keyword>
<organism evidence="2 3">
    <name type="scientific">Actinoplanes palleronii</name>
    <dbReference type="NCBI Taxonomy" id="113570"/>
    <lineage>
        <taxon>Bacteria</taxon>
        <taxon>Bacillati</taxon>
        <taxon>Actinomycetota</taxon>
        <taxon>Actinomycetes</taxon>
        <taxon>Micromonosporales</taxon>
        <taxon>Micromonosporaceae</taxon>
        <taxon>Actinoplanes</taxon>
    </lineage>
</organism>
<dbReference type="InterPro" id="IPR051604">
    <property type="entry name" value="Ergot_Alk_Oxidoreductase"/>
</dbReference>